<reference evidence="2 3" key="1">
    <citation type="submission" date="2023-06" db="EMBL/GenBank/DDBJ databases">
        <authorList>
            <person name="Oyuntsetseg B."/>
            <person name="Kim S.B."/>
        </authorList>
    </citation>
    <scope>NUCLEOTIDE SEQUENCE [LARGE SCALE GENOMIC DNA]</scope>
    <source>
        <strain evidence="2 3">2-15</strain>
    </source>
</reference>
<feature type="transmembrane region" description="Helical" evidence="1">
    <location>
        <begin position="39"/>
        <end position="65"/>
    </location>
</feature>
<gene>
    <name evidence="2" type="ORF">QRX50_13380</name>
</gene>
<keyword evidence="1" id="KW-1133">Transmembrane helix</keyword>
<name>A0A9Y2ILW8_9PSEU</name>
<dbReference type="AlphaFoldDB" id="A0A9Y2ILW8"/>
<keyword evidence="3" id="KW-1185">Reference proteome</keyword>
<keyword evidence="1" id="KW-0472">Membrane</keyword>
<evidence type="ECO:0000313" key="2">
    <source>
        <dbReference type="EMBL" id="WIX81676.1"/>
    </source>
</evidence>
<proteinExistence type="predicted"/>
<dbReference type="EMBL" id="CP127294">
    <property type="protein sequence ID" value="WIX81676.1"/>
    <property type="molecule type" value="Genomic_DNA"/>
</dbReference>
<evidence type="ECO:0000313" key="3">
    <source>
        <dbReference type="Proteomes" id="UP001236014"/>
    </source>
</evidence>
<protein>
    <submittedName>
        <fullName evidence="2">Uncharacterized protein</fullName>
    </submittedName>
</protein>
<accession>A0A9Y2ILW8</accession>
<evidence type="ECO:0000256" key="1">
    <source>
        <dbReference type="SAM" id="Phobius"/>
    </source>
</evidence>
<organism evidence="2 3">
    <name type="scientific">Amycolatopsis carbonis</name>
    <dbReference type="NCBI Taxonomy" id="715471"/>
    <lineage>
        <taxon>Bacteria</taxon>
        <taxon>Bacillati</taxon>
        <taxon>Actinomycetota</taxon>
        <taxon>Actinomycetes</taxon>
        <taxon>Pseudonocardiales</taxon>
        <taxon>Pseudonocardiaceae</taxon>
        <taxon>Amycolatopsis</taxon>
    </lineage>
</organism>
<dbReference type="KEGG" id="acab:QRX50_13380"/>
<keyword evidence="1" id="KW-0812">Transmembrane</keyword>
<sequence>MAAVVLMAGTAFVLAWALTWVVGIVHDWWPTVPTMPYGVAAQICLAVLVGVVMSSFLASVAKWALSKSRKTFLTRGRPAATHGLISCLTHE</sequence>
<dbReference type="RefSeq" id="WP_285972262.1">
    <property type="nucleotide sequence ID" value="NZ_CP127294.1"/>
</dbReference>
<dbReference type="Proteomes" id="UP001236014">
    <property type="component" value="Chromosome"/>
</dbReference>